<accession>A0A1E5QCG2</accession>
<reference evidence="2" key="1">
    <citation type="submission" date="2016-09" db="EMBL/GenBank/DDBJ databases">
        <title>Draft genome of thermotolerant cyanobacterium Desertifilum sp. strain IPPAS B-1220.</title>
        <authorList>
            <person name="Sinetova M.A."/>
            <person name="Bolakhan K."/>
            <person name="Zayadan B.K."/>
            <person name="Mironov K.S."/>
            <person name="Ustinova V."/>
            <person name="Kupriyanova E.V."/>
            <person name="Sidorov R.A."/>
            <person name="Skrypnik A.N."/>
            <person name="Gogoleva N.E."/>
            <person name="Gogolev Y.V."/>
            <person name="Los D.A."/>
        </authorList>
    </citation>
    <scope>NUCLEOTIDE SEQUENCE [LARGE SCALE GENOMIC DNA]</scope>
    <source>
        <strain evidence="2">IPPAS B-1220</strain>
    </source>
</reference>
<proteinExistence type="predicted"/>
<dbReference type="CDD" id="cd14503">
    <property type="entry name" value="PTP-bact"/>
    <property type="match status" value="1"/>
</dbReference>
<dbReference type="InterPro" id="IPR029021">
    <property type="entry name" value="Prot-tyrosine_phosphatase-like"/>
</dbReference>
<dbReference type="OrthoDB" id="7391097at2"/>
<comment type="caution">
    <text evidence="2">The sequence shown here is derived from an EMBL/GenBank/DDBJ whole genome shotgun (WGS) entry which is preliminary data.</text>
</comment>
<protein>
    <submittedName>
        <fullName evidence="2">Phosphatase</fullName>
    </submittedName>
</protein>
<feature type="domain" description="DSP-PTPase phosphatase fused to NAD+ Kinase" evidence="1">
    <location>
        <begin position="21"/>
        <end position="123"/>
    </location>
</feature>
<organism evidence="2">
    <name type="scientific">Desertifilum tharense IPPAS B-1220</name>
    <dbReference type="NCBI Taxonomy" id="1781255"/>
    <lineage>
        <taxon>Bacteria</taxon>
        <taxon>Bacillati</taxon>
        <taxon>Cyanobacteriota</taxon>
        <taxon>Cyanophyceae</taxon>
        <taxon>Desertifilales</taxon>
        <taxon>Desertifilaceae</taxon>
        <taxon>Desertifilum</taxon>
    </lineage>
</organism>
<evidence type="ECO:0000313" key="2">
    <source>
        <dbReference type="EMBL" id="OEJ72345.1"/>
    </source>
</evidence>
<dbReference type="RefSeq" id="WP_069969953.1">
    <property type="nucleotide sequence ID" value="NZ_CM124774.1"/>
</dbReference>
<gene>
    <name evidence="2" type="ORF">BH720_25025</name>
</gene>
<sequence>MSTAKVAEIYNYLSLSDSIGTGGQPTVEQFAELKQAGYEVVVNLALSTSTNAIPDEAEIVASQGMGYVHIPVEWENPTLEDIQRFFATLQANADRRVFVHCAMNMRVSAFMYLYRRLQQQIDEDAARRNLEEIWTPNPTWERFIAQVLEFYI</sequence>
<dbReference type="STRING" id="1781255.BH720_25025"/>
<dbReference type="SUPFAM" id="SSF52799">
    <property type="entry name" value="(Phosphotyrosine protein) phosphatases II"/>
    <property type="match status" value="1"/>
</dbReference>
<dbReference type="Pfam" id="PF22741">
    <property type="entry name" value="PTP-NADK"/>
    <property type="match status" value="1"/>
</dbReference>
<name>A0A1E5QCG2_9CYAN</name>
<dbReference type="InterPro" id="IPR055214">
    <property type="entry name" value="PTP-NADK"/>
</dbReference>
<dbReference type="AlphaFoldDB" id="A0A1E5QCG2"/>
<dbReference type="EMBL" id="MJGC01000132">
    <property type="protein sequence ID" value="OEJ72345.1"/>
    <property type="molecule type" value="Genomic_DNA"/>
</dbReference>
<dbReference type="Gene3D" id="3.90.190.10">
    <property type="entry name" value="Protein tyrosine phosphatase superfamily"/>
    <property type="match status" value="1"/>
</dbReference>
<evidence type="ECO:0000259" key="1">
    <source>
        <dbReference type="Pfam" id="PF22741"/>
    </source>
</evidence>